<sequence length="357" mass="40614">MFIFGDSIFDSGNNNYINVNVSYRANYWPYGETFFHYFPTGRFTDGRLIVDFIATKIGQPFVPPYLQPGINFTNGVNFASAGAGVFPEANPEVISLGMQLSNFKNVAISMEEQIGDKEAKKLLSQAVYASCVGANDYSYFVDNFPNATQLEQDEYVNNTVASNYLHIELLRLLFLFHCRHLQELYNLGARKFAILNIGPRGCQPAARQSEELRGDECDEVSLEMIKKHNSAASKAIKELESKLSGFKYSIADFYTILLDMIKHPKDYGFKESRYSCCGHGMYNAAHCGIEPYTLCKNPSEYLFFDGWHPTEHGYRILADRFWNGKPSIAAPYNFRQLFDLESTPIILSEEHEVPHYE</sequence>
<keyword evidence="2" id="KW-1185">Reference proteome</keyword>
<evidence type="ECO:0000313" key="2">
    <source>
        <dbReference type="Proteomes" id="UP000006729"/>
    </source>
</evidence>
<evidence type="ECO:0000313" key="1">
    <source>
        <dbReference type="EMBL" id="KAI9391745.1"/>
    </source>
</evidence>
<proteinExistence type="predicted"/>
<reference evidence="1 2" key="1">
    <citation type="journal article" date="2006" name="Science">
        <title>The genome of black cottonwood, Populus trichocarpa (Torr. &amp; Gray).</title>
        <authorList>
            <person name="Tuskan G.A."/>
            <person name="Difazio S."/>
            <person name="Jansson S."/>
            <person name="Bohlmann J."/>
            <person name="Grigoriev I."/>
            <person name="Hellsten U."/>
            <person name="Putnam N."/>
            <person name="Ralph S."/>
            <person name="Rombauts S."/>
            <person name="Salamov A."/>
            <person name="Schein J."/>
            <person name="Sterck L."/>
            <person name="Aerts A."/>
            <person name="Bhalerao R.R."/>
            <person name="Bhalerao R.P."/>
            <person name="Blaudez D."/>
            <person name="Boerjan W."/>
            <person name="Brun A."/>
            <person name="Brunner A."/>
            <person name="Busov V."/>
            <person name="Campbell M."/>
            <person name="Carlson J."/>
            <person name="Chalot M."/>
            <person name="Chapman J."/>
            <person name="Chen G.L."/>
            <person name="Cooper D."/>
            <person name="Coutinho P.M."/>
            <person name="Couturier J."/>
            <person name="Covert S."/>
            <person name="Cronk Q."/>
            <person name="Cunningham R."/>
            <person name="Davis J."/>
            <person name="Degroeve S."/>
            <person name="Dejardin A."/>
            <person name="Depamphilis C."/>
            <person name="Detter J."/>
            <person name="Dirks B."/>
            <person name="Dubchak I."/>
            <person name="Duplessis S."/>
            <person name="Ehlting J."/>
            <person name="Ellis B."/>
            <person name="Gendler K."/>
            <person name="Goodstein D."/>
            <person name="Gribskov M."/>
            <person name="Grimwood J."/>
            <person name="Groover A."/>
            <person name="Gunter L."/>
            <person name="Hamberger B."/>
            <person name="Heinze B."/>
            <person name="Helariutta Y."/>
            <person name="Henrissat B."/>
            <person name="Holligan D."/>
            <person name="Holt R."/>
            <person name="Huang W."/>
            <person name="Islam-Faridi N."/>
            <person name="Jones S."/>
            <person name="Jones-Rhoades M."/>
            <person name="Jorgensen R."/>
            <person name="Joshi C."/>
            <person name="Kangasjarvi J."/>
            <person name="Karlsson J."/>
            <person name="Kelleher C."/>
            <person name="Kirkpatrick R."/>
            <person name="Kirst M."/>
            <person name="Kohler A."/>
            <person name="Kalluri U."/>
            <person name="Larimer F."/>
            <person name="Leebens-Mack J."/>
            <person name="Leple J.C."/>
            <person name="Locascio P."/>
            <person name="Lou Y."/>
            <person name="Lucas S."/>
            <person name="Martin F."/>
            <person name="Montanini B."/>
            <person name="Napoli C."/>
            <person name="Nelson D.R."/>
            <person name="Nelson C."/>
            <person name="Nieminen K."/>
            <person name="Nilsson O."/>
            <person name="Pereda V."/>
            <person name="Peter G."/>
            <person name="Philippe R."/>
            <person name="Pilate G."/>
            <person name="Poliakov A."/>
            <person name="Razumovskaya J."/>
            <person name="Richardson P."/>
            <person name="Rinaldi C."/>
            <person name="Ritland K."/>
            <person name="Rouze P."/>
            <person name="Ryaboy D."/>
            <person name="Schmutz J."/>
            <person name="Schrader J."/>
            <person name="Segerman B."/>
            <person name="Shin H."/>
            <person name="Siddiqui A."/>
            <person name="Sterky F."/>
            <person name="Terry A."/>
            <person name="Tsai C.J."/>
            <person name="Uberbacher E."/>
            <person name="Unneberg P."/>
            <person name="Vahala J."/>
            <person name="Wall K."/>
            <person name="Wessler S."/>
            <person name="Yang G."/>
            <person name="Yin T."/>
            <person name="Douglas C."/>
            <person name="Marra M."/>
            <person name="Sandberg G."/>
            <person name="Van de Peer Y."/>
            <person name="Rokhsar D."/>
        </authorList>
    </citation>
    <scope>NUCLEOTIDE SEQUENCE [LARGE SCALE GENOMIC DNA]</scope>
    <source>
        <strain evidence="2">cv. Nisqually</strain>
    </source>
</reference>
<comment type="caution">
    <text evidence="1">The sequence shown here is derived from an EMBL/GenBank/DDBJ whole genome shotgun (WGS) entry which is preliminary data.</text>
</comment>
<protein>
    <submittedName>
        <fullName evidence="1">Uncharacterized protein</fullName>
    </submittedName>
</protein>
<gene>
    <name evidence="1" type="ORF">POPTR_007G133700v4</name>
</gene>
<dbReference type="EMBL" id="CM009296">
    <property type="protein sequence ID" value="KAI9391745.1"/>
    <property type="molecule type" value="Genomic_DNA"/>
</dbReference>
<dbReference type="Proteomes" id="UP000006729">
    <property type="component" value="Chromosome 7"/>
</dbReference>
<accession>A0ACC0SRD1</accession>
<organism evidence="1 2">
    <name type="scientific">Populus trichocarpa</name>
    <name type="common">Western balsam poplar</name>
    <name type="synonym">Populus balsamifera subsp. trichocarpa</name>
    <dbReference type="NCBI Taxonomy" id="3694"/>
    <lineage>
        <taxon>Eukaryota</taxon>
        <taxon>Viridiplantae</taxon>
        <taxon>Streptophyta</taxon>
        <taxon>Embryophyta</taxon>
        <taxon>Tracheophyta</taxon>
        <taxon>Spermatophyta</taxon>
        <taxon>Magnoliopsida</taxon>
        <taxon>eudicotyledons</taxon>
        <taxon>Gunneridae</taxon>
        <taxon>Pentapetalae</taxon>
        <taxon>rosids</taxon>
        <taxon>fabids</taxon>
        <taxon>Malpighiales</taxon>
        <taxon>Salicaceae</taxon>
        <taxon>Saliceae</taxon>
        <taxon>Populus</taxon>
    </lineage>
</organism>
<name>A0ACC0SRD1_POPTR</name>